<evidence type="ECO:0000313" key="3">
    <source>
        <dbReference type="Proteomes" id="UP000282322"/>
    </source>
</evidence>
<protein>
    <submittedName>
        <fullName evidence="2">Uncharacterized protein</fullName>
    </submittedName>
</protein>
<sequence length="137" mass="15233">MRVVEARALSDIVDHRDVVIERLSEPLDDEKDSDAPNPLSKMKPRPSTNSLMQSLTCGFDLKKTPQLQWELTAAAAEAYGRAVKSFSKQFVGTEVAEEFELATDIELQIAITGLKDQFLVETVSVELRSTIKKRGPV</sequence>
<keyword evidence="3" id="KW-1185">Reference proteome</keyword>
<dbReference type="EMBL" id="RRCH01000036">
    <property type="protein sequence ID" value="RRJ28499.1"/>
    <property type="molecule type" value="Genomic_DNA"/>
</dbReference>
<name>A0A3P3R6H0_9EURY</name>
<proteinExistence type="predicted"/>
<dbReference type="OrthoDB" id="116661at2157"/>
<dbReference type="RefSeq" id="WP_124956306.1">
    <property type="nucleotide sequence ID" value="NZ_RRCH01000036.1"/>
</dbReference>
<reference evidence="2 3" key="1">
    <citation type="submission" date="2018-11" db="EMBL/GenBank/DDBJ databases">
        <title>Taxonoimc description of Halomarina strain SPP-AMP-1.</title>
        <authorList>
            <person name="Pal Y."/>
            <person name="Srinivasana K."/>
            <person name="Verma A."/>
            <person name="Kumar P."/>
        </authorList>
    </citation>
    <scope>NUCLEOTIDE SEQUENCE [LARGE SCALE GENOMIC DNA]</scope>
    <source>
        <strain evidence="2 3">SPP-AMP-1</strain>
    </source>
</reference>
<evidence type="ECO:0000256" key="1">
    <source>
        <dbReference type="SAM" id="MobiDB-lite"/>
    </source>
</evidence>
<comment type="caution">
    <text evidence="2">The sequence shown here is derived from an EMBL/GenBank/DDBJ whole genome shotgun (WGS) entry which is preliminary data.</text>
</comment>
<gene>
    <name evidence="2" type="ORF">EIK79_15500</name>
</gene>
<accession>A0A3P3R6H0</accession>
<dbReference type="AlphaFoldDB" id="A0A3P3R6H0"/>
<evidence type="ECO:0000313" key="2">
    <source>
        <dbReference type="EMBL" id="RRJ28499.1"/>
    </source>
</evidence>
<organism evidence="2 3">
    <name type="scientific">Halocatena pleomorpha</name>
    <dbReference type="NCBI Taxonomy" id="1785090"/>
    <lineage>
        <taxon>Archaea</taxon>
        <taxon>Methanobacteriati</taxon>
        <taxon>Methanobacteriota</taxon>
        <taxon>Stenosarchaea group</taxon>
        <taxon>Halobacteria</taxon>
        <taxon>Halobacteriales</taxon>
        <taxon>Natronomonadaceae</taxon>
        <taxon>Halocatena</taxon>
    </lineage>
</organism>
<feature type="region of interest" description="Disordered" evidence="1">
    <location>
        <begin position="24"/>
        <end position="50"/>
    </location>
</feature>
<dbReference type="Proteomes" id="UP000282322">
    <property type="component" value="Unassembled WGS sequence"/>
</dbReference>